<sequence>MMHVAAVAPAAIAVTWEEAKAHLRLDGEQEKAFVEGLIAAATQHVGGPDGWLGRSIGVQVLEVRLELPDDAIIRLPLPPIVEIVSVVYLDRSGVGHTVAADTFDLFDGEIERPAAGWPWLNGSQRRDALRIRYRAGYETVPPPIKAAILMMVGDMHRFRTSASDISVTPNAIPMSATVDDLLQPYRVYR</sequence>
<dbReference type="NCBIfam" id="TIGR02215">
    <property type="entry name" value="phage_chp_gp8"/>
    <property type="match status" value="1"/>
</dbReference>
<comment type="caution">
    <text evidence="1">The sequence shown here is derived from an EMBL/GenBank/DDBJ whole genome shotgun (WGS) entry which is preliminary data.</text>
</comment>
<dbReference type="Gene3D" id="1.10.3230.30">
    <property type="entry name" value="Phage gp6-like head-tail connector protein"/>
    <property type="match status" value="1"/>
</dbReference>
<dbReference type="RefSeq" id="WP_247231338.1">
    <property type="nucleotide sequence ID" value="NZ_JALKHS010000006.1"/>
</dbReference>
<accession>A0ABT0DXG0</accession>
<evidence type="ECO:0000313" key="2">
    <source>
        <dbReference type="Proteomes" id="UP001203512"/>
    </source>
</evidence>
<protein>
    <submittedName>
        <fullName evidence="1">Phage gp6-like head-tail connector protein</fullName>
    </submittedName>
</protein>
<dbReference type="EMBL" id="JALKHS010000006">
    <property type="protein sequence ID" value="MCK0531768.1"/>
    <property type="molecule type" value="Genomic_DNA"/>
</dbReference>
<keyword evidence="2" id="KW-1185">Reference proteome</keyword>
<dbReference type="InterPro" id="IPR011738">
    <property type="entry name" value="Phage_CHP"/>
</dbReference>
<dbReference type="CDD" id="cd08054">
    <property type="entry name" value="gp6"/>
    <property type="match status" value="1"/>
</dbReference>
<organism evidence="1 2">
    <name type="scientific">Sphingobium agri</name>
    <dbReference type="NCBI Taxonomy" id="2933566"/>
    <lineage>
        <taxon>Bacteria</taxon>
        <taxon>Pseudomonadati</taxon>
        <taxon>Pseudomonadota</taxon>
        <taxon>Alphaproteobacteria</taxon>
        <taxon>Sphingomonadales</taxon>
        <taxon>Sphingomonadaceae</taxon>
        <taxon>Sphingobium</taxon>
    </lineage>
</organism>
<name>A0ABT0DXG0_9SPHN</name>
<evidence type="ECO:0000313" key="1">
    <source>
        <dbReference type="EMBL" id="MCK0531768.1"/>
    </source>
</evidence>
<gene>
    <name evidence="1" type="ORF">MU848_09275</name>
</gene>
<dbReference type="Proteomes" id="UP001203512">
    <property type="component" value="Unassembled WGS sequence"/>
</dbReference>
<reference evidence="1 2" key="1">
    <citation type="submission" date="2022-04" db="EMBL/GenBank/DDBJ databases">
        <authorList>
            <person name="Huq M.A."/>
        </authorList>
    </citation>
    <scope>NUCLEOTIDE SEQUENCE [LARGE SCALE GENOMIC DNA]</scope>
    <source>
        <strain evidence="1 2">MAH-33</strain>
    </source>
</reference>
<proteinExistence type="predicted"/>